<dbReference type="Pfam" id="PF01895">
    <property type="entry name" value="PhoU"/>
    <property type="match status" value="1"/>
</dbReference>
<accession>G4RMP5</accession>
<dbReference type="PaxDb" id="768679-TTX_2109"/>
<evidence type="ECO:0000259" key="1">
    <source>
        <dbReference type="Pfam" id="PF01895"/>
    </source>
</evidence>
<dbReference type="SUPFAM" id="SSF109755">
    <property type="entry name" value="PhoU-like"/>
    <property type="match status" value="1"/>
</dbReference>
<dbReference type="GeneID" id="11262997"/>
<dbReference type="OrthoDB" id="7738at2157"/>
<evidence type="ECO:0000313" key="3">
    <source>
        <dbReference type="Proteomes" id="UP000002654"/>
    </source>
</evidence>
<dbReference type="Proteomes" id="UP000002654">
    <property type="component" value="Chromosome"/>
</dbReference>
<dbReference type="AlphaFoldDB" id="G4RMP5"/>
<dbReference type="STRING" id="768679.TTX_2109"/>
<dbReference type="PATRIC" id="fig|768679.9.peg.2132"/>
<feature type="domain" description="PhoU" evidence="1">
    <location>
        <begin position="128"/>
        <end position="200"/>
    </location>
</feature>
<keyword evidence="3" id="KW-1185">Reference proteome</keyword>
<dbReference type="SUPFAM" id="SSF89447">
    <property type="entry name" value="AbrB/MazE/MraZ-like"/>
    <property type="match status" value="1"/>
</dbReference>
<dbReference type="RefSeq" id="WP_014127974.1">
    <property type="nucleotide sequence ID" value="NC_016070.1"/>
</dbReference>
<dbReference type="InterPro" id="IPR026022">
    <property type="entry name" value="PhoU_dom"/>
</dbReference>
<dbReference type="InterPro" id="IPR037914">
    <property type="entry name" value="SpoVT-AbrB_sf"/>
</dbReference>
<proteinExistence type="predicted"/>
<sequence length="290" mass="33234">METRKIFKIRESYAVFLPKPWCERNSVNERSEVSVIWEEDVVAIKPAHMRAVAIKVSEPRQDTVVKLLVAALVTGYDEVKLEVKGMDLQFRHKIMSSARGLYMLPVEEGPDYIVFRVEDVKIDREKLIARMISTLSFMMDHVMTAPKADPALMESVDDEVDRYRHMIERLCYKYPTGSCVRHVQLARYIERAADHLVELAALEPKRELVGALKGAVDEFSRKSSTGDLAAVFDLIDSLNKMRFVLRQYAEDELTMLHADRIIDYLINAAEIYIDLIVGKSREIVLQPANS</sequence>
<protein>
    <submittedName>
        <fullName evidence="2">Phosphate uptake regulator</fullName>
    </submittedName>
</protein>
<dbReference type="KEGG" id="ttn:TTX_2109"/>
<dbReference type="eggNOG" id="arCOG00319">
    <property type="taxonomic scope" value="Archaea"/>
</dbReference>
<dbReference type="InterPro" id="IPR038078">
    <property type="entry name" value="PhoU-like_sf"/>
</dbReference>
<organism evidence="2 3">
    <name type="scientific">Thermoproteus tenax (strain ATCC 35583 / DSM 2078 / JCM 9277 / NBRC 100435 / Kra 1)</name>
    <dbReference type="NCBI Taxonomy" id="768679"/>
    <lineage>
        <taxon>Archaea</taxon>
        <taxon>Thermoproteota</taxon>
        <taxon>Thermoprotei</taxon>
        <taxon>Thermoproteales</taxon>
        <taxon>Thermoproteaceae</taxon>
        <taxon>Thermoproteus</taxon>
    </lineage>
</organism>
<dbReference type="HOGENOM" id="CLU_975288_0_0_2"/>
<dbReference type="EMBL" id="FN869859">
    <property type="protein sequence ID" value="CCC82721.1"/>
    <property type="molecule type" value="Genomic_DNA"/>
</dbReference>
<name>G4RMP5_THETK</name>
<gene>
    <name evidence="2" type="primary">phoU</name>
    <name evidence="2" type="ordered locus">TTX_2109</name>
</gene>
<reference evidence="2 3" key="1">
    <citation type="journal article" date="2011" name="PLoS ONE">
        <title>The complete genome sequence of Thermoproteus tenax: a physiologically versatile member of the Crenarchaeota.</title>
        <authorList>
            <person name="Siebers B."/>
            <person name="Zaparty M."/>
            <person name="Raddatz G."/>
            <person name="Tjaden B."/>
            <person name="Albers S.V."/>
            <person name="Bell S.D."/>
            <person name="Blombach F."/>
            <person name="Kletzin A."/>
            <person name="Kyrpides N."/>
            <person name="Lanz C."/>
            <person name="Plagens A."/>
            <person name="Rampp M."/>
            <person name="Rosinus A."/>
            <person name="von Jan M."/>
            <person name="Makarova K.S."/>
            <person name="Klenk H.P."/>
            <person name="Schuster S.C."/>
            <person name="Hensel R."/>
        </authorList>
    </citation>
    <scope>NUCLEOTIDE SEQUENCE [LARGE SCALE GENOMIC DNA]</scope>
    <source>
        <strain evidence="3">ATCC 35583 / DSM 2078 / JCM 9277 / NBRC 100435 / Kra 1</strain>
    </source>
</reference>
<evidence type="ECO:0000313" key="2">
    <source>
        <dbReference type="EMBL" id="CCC82721.1"/>
    </source>
</evidence>
<dbReference type="Gene3D" id="1.20.58.220">
    <property type="entry name" value="Phosphate transport system protein phou homolog 2, domain 2"/>
    <property type="match status" value="1"/>
</dbReference>